<keyword evidence="1" id="KW-0732">Signal</keyword>
<protein>
    <submittedName>
        <fullName evidence="3">DUF3466 family protein</fullName>
    </submittedName>
</protein>
<evidence type="ECO:0000259" key="2">
    <source>
        <dbReference type="Pfam" id="PF07589"/>
    </source>
</evidence>
<dbReference type="EMBL" id="JABBFW010000039">
    <property type="protein sequence ID" value="NML18742.1"/>
    <property type="molecule type" value="Genomic_DNA"/>
</dbReference>
<evidence type="ECO:0000313" key="3">
    <source>
        <dbReference type="EMBL" id="NML18742.1"/>
    </source>
</evidence>
<feature type="signal peptide" evidence="1">
    <location>
        <begin position="1"/>
        <end position="23"/>
    </location>
</feature>
<gene>
    <name evidence="3" type="ORF">HHL10_27615</name>
</gene>
<dbReference type="AlphaFoldDB" id="A0A848FHK6"/>
<keyword evidence="4" id="KW-1185">Reference proteome</keyword>
<dbReference type="InterPro" id="IPR013424">
    <property type="entry name" value="Ice-binding_C"/>
</dbReference>
<evidence type="ECO:0000313" key="4">
    <source>
        <dbReference type="Proteomes" id="UP000574067"/>
    </source>
</evidence>
<reference evidence="3 4" key="1">
    <citation type="submission" date="2020-04" db="EMBL/GenBank/DDBJ databases">
        <title>Azohydromonas sp. isolated from soil.</title>
        <authorList>
            <person name="Dahal R.H."/>
        </authorList>
    </citation>
    <scope>NUCLEOTIDE SEQUENCE [LARGE SCALE GENOMIC DNA]</scope>
    <source>
        <strain evidence="3 4">G-1-1-14</strain>
    </source>
</reference>
<dbReference type="Pfam" id="PF07589">
    <property type="entry name" value="PEP-CTERM"/>
    <property type="match status" value="1"/>
</dbReference>
<dbReference type="InterPro" id="IPR014262">
    <property type="entry name" value="HAF_rpt"/>
</dbReference>
<dbReference type="RefSeq" id="WP_169163660.1">
    <property type="nucleotide sequence ID" value="NZ_JABBFW010000039.1"/>
</dbReference>
<proteinExistence type="predicted"/>
<name>A0A848FHK6_9BURK</name>
<dbReference type="NCBIfam" id="TIGR02913">
    <property type="entry name" value="HAF_rpt"/>
    <property type="match status" value="1"/>
</dbReference>
<sequence>MRTLTSVATLALSLGLPVFPAQAQAGLPKYRVEVLKGPADMDPKFIAGLAFNDLGHVTGYARFGDPLQDRYGSAFIYKDGKLDALGPFGGEPSRGLGINNRGEIAGYYVSRGAGSAVPVLYRDGRIIDLGASLRPGDVGEAVAINQAGQVVGNMGASGLSFMYENGRSRYLPRDAGTRFYQVSGLNDRGDVIGQVWNDCCTYQGFVLRDGELRRLPSFGGDYSFANAINDQGLVVGSAWTRDMNGYLPVLYQNDELRSLGTLGGRTGSANDVNEAGWIVGQADRADGRGAGFLWRDGAMHDLNGLLAGDYGKNRHISGAVAINEAGQILAYSQYNGLYHSARTVILTPVPEASSVAMTLAGLGVLGWVARRRRPTA</sequence>
<evidence type="ECO:0000256" key="1">
    <source>
        <dbReference type="SAM" id="SignalP"/>
    </source>
</evidence>
<feature type="chain" id="PRO_5032341271" evidence="1">
    <location>
        <begin position="24"/>
        <end position="376"/>
    </location>
</feature>
<organism evidence="3 4">
    <name type="scientific">Azohydromonas caseinilytica</name>
    <dbReference type="NCBI Taxonomy" id="2728836"/>
    <lineage>
        <taxon>Bacteria</taxon>
        <taxon>Pseudomonadati</taxon>
        <taxon>Pseudomonadota</taxon>
        <taxon>Betaproteobacteria</taxon>
        <taxon>Burkholderiales</taxon>
        <taxon>Sphaerotilaceae</taxon>
        <taxon>Azohydromonas</taxon>
    </lineage>
</organism>
<accession>A0A848FHK6</accession>
<comment type="caution">
    <text evidence="3">The sequence shown here is derived from an EMBL/GenBank/DDBJ whole genome shotgun (WGS) entry which is preliminary data.</text>
</comment>
<feature type="domain" description="Ice-binding protein C-terminal" evidence="2">
    <location>
        <begin position="348"/>
        <end position="372"/>
    </location>
</feature>
<dbReference type="Proteomes" id="UP000574067">
    <property type="component" value="Unassembled WGS sequence"/>
</dbReference>